<comment type="caution">
    <text evidence="1">The sequence shown here is derived from an EMBL/GenBank/DDBJ whole genome shotgun (WGS) entry which is preliminary data.</text>
</comment>
<proteinExistence type="predicted"/>
<keyword evidence="2" id="KW-1185">Reference proteome</keyword>
<dbReference type="Proteomes" id="UP001596512">
    <property type="component" value="Unassembled WGS sequence"/>
</dbReference>
<reference evidence="2" key="1">
    <citation type="journal article" date="2019" name="Int. J. Syst. Evol. Microbiol.">
        <title>The Global Catalogue of Microorganisms (GCM) 10K type strain sequencing project: providing services to taxonomists for standard genome sequencing and annotation.</title>
        <authorList>
            <consortium name="The Broad Institute Genomics Platform"/>
            <consortium name="The Broad Institute Genome Sequencing Center for Infectious Disease"/>
            <person name="Wu L."/>
            <person name="Ma J."/>
        </authorList>
    </citation>
    <scope>NUCLEOTIDE SEQUENCE [LARGE SCALE GENOMIC DNA]</scope>
    <source>
        <strain evidence="2">JCM 17695</strain>
    </source>
</reference>
<gene>
    <name evidence="1" type="ORF">ACFQV2_02990</name>
</gene>
<organism evidence="1 2">
    <name type="scientific">Actinokineospora soli</name>
    <dbReference type="NCBI Taxonomy" id="1048753"/>
    <lineage>
        <taxon>Bacteria</taxon>
        <taxon>Bacillati</taxon>
        <taxon>Actinomycetota</taxon>
        <taxon>Actinomycetes</taxon>
        <taxon>Pseudonocardiales</taxon>
        <taxon>Pseudonocardiaceae</taxon>
        <taxon>Actinokineospora</taxon>
    </lineage>
</organism>
<protein>
    <submittedName>
        <fullName evidence="1">Uncharacterized protein</fullName>
    </submittedName>
</protein>
<accession>A0ABW2TG74</accession>
<sequence>MQITDPQFDRHQVEGHGNIWEPVDNVLAGVLHLLAQWGSLMAFLESPTFTTQ</sequence>
<dbReference type="EMBL" id="JBHTEY010000004">
    <property type="protein sequence ID" value="MFC7612757.1"/>
    <property type="molecule type" value="Genomic_DNA"/>
</dbReference>
<evidence type="ECO:0000313" key="1">
    <source>
        <dbReference type="EMBL" id="MFC7612757.1"/>
    </source>
</evidence>
<evidence type="ECO:0000313" key="2">
    <source>
        <dbReference type="Proteomes" id="UP001596512"/>
    </source>
</evidence>
<name>A0ABW2TG74_9PSEU</name>